<gene>
    <name evidence="1" type="ORF">RHGRI_021142</name>
</gene>
<dbReference type="EMBL" id="JACTNZ010000007">
    <property type="protein sequence ID" value="KAG5541183.1"/>
    <property type="molecule type" value="Genomic_DNA"/>
</dbReference>
<organism evidence="1 2">
    <name type="scientific">Rhododendron griersonianum</name>
    <dbReference type="NCBI Taxonomy" id="479676"/>
    <lineage>
        <taxon>Eukaryota</taxon>
        <taxon>Viridiplantae</taxon>
        <taxon>Streptophyta</taxon>
        <taxon>Embryophyta</taxon>
        <taxon>Tracheophyta</taxon>
        <taxon>Spermatophyta</taxon>
        <taxon>Magnoliopsida</taxon>
        <taxon>eudicotyledons</taxon>
        <taxon>Gunneridae</taxon>
        <taxon>Pentapetalae</taxon>
        <taxon>asterids</taxon>
        <taxon>Ericales</taxon>
        <taxon>Ericaceae</taxon>
        <taxon>Ericoideae</taxon>
        <taxon>Rhodoreae</taxon>
        <taxon>Rhododendron</taxon>
    </lineage>
</organism>
<dbReference type="Proteomes" id="UP000823749">
    <property type="component" value="Chromosome 7"/>
</dbReference>
<accession>A0AAV6JMH2</accession>
<evidence type="ECO:0000313" key="1">
    <source>
        <dbReference type="EMBL" id="KAG5541183.1"/>
    </source>
</evidence>
<sequence length="120" mass="13356">METRRGHRRVHEVAGYANLEDLGLHQCVQVSLRLGFGKFSKKLKNRFAARSLVCLSLTISEQQSQLPSDQGMVRRLRRVVEALVLFKSTENEAAQKLVLSVGFCAHRGDDLSGANAVVFC</sequence>
<comment type="caution">
    <text evidence="1">The sequence shown here is derived from an EMBL/GenBank/DDBJ whole genome shotgun (WGS) entry which is preliminary data.</text>
</comment>
<evidence type="ECO:0000313" key="2">
    <source>
        <dbReference type="Proteomes" id="UP000823749"/>
    </source>
</evidence>
<keyword evidence="2" id="KW-1185">Reference proteome</keyword>
<name>A0AAV6JMH2_9ERIC</name>
<protein>
    <submittedName>
        <fullName evidence="1">Uncharacterized protein</fullName>
    </submittedName>
</protein>
<proteinExistence type="predicted"/>
<reference evidence="1" key="1">
    <citation type="submission" date="2020-08" db="EMBL/GenBank/DDBJ databases">
        <title>Plant Genome Project.</title>
        <authorList>
            <person name="Zhang R.-G."/>
        </authorList>
    </citation>
    <scope>NUCLEOTIDE SEQUENCE</scope>
    <source>
        <strain evidence="1">WSP0</strain>
        <tissue evidence="1">Leaf</tissue>
    </source>
</reference>
<dbReference type="AlphaFoldDB" id="A0AAV6JMH2"/>